<feature type="compositionally biased region" description="Acidic residues" evidence="8">
    <location>
        <begin position="35"/>
        <end position="45"/>
    </location>
</feature>
<keyword evidence="13" id="KW-1185">Reference proteome</keyword>
<dbReference type="FunFam" id="3.40.50.300:FF:000079">
    <property type="entry name" value="probable ATP-dependent RNA helicase DDX17"/>
    <property type="match status" value="1"/>
</dbReference>
<evidence type="ECO:0000256" key="8">
    <source>
        <dbReference type="SAM" id="MobiDB-lite"/>
    </source>
</evidence>
<keyword evidence="3" id="KW-0378">Hydrolase</keyword>
<feature type="domain" description="DEAD-box RNA helicase Q" evidence="11">
    <location>
        <begin position="222"/>
        <end position="250"/>
    </location>
</feature>
<sequence>MGDWRKKRQLTEDLRQDKYFDEEDDEQQQNNENNNDGDDEEDELDAFMKGIEEQADKDIKETIQKKENPDLLNLNTKRKAGERLDEDDHLDTYMDSIKKKLIQEADKMNPNKKSKKQKDKNENSSNDNSEDDYEEEDEDNNNQYDFLDSDGEVDFNKVKEMKKKNFQLLEQVDHSSIKYEAFTKNFYQEHPDITKLTEQQVEKIRKEFEIKVSGVRPPKPIVSFGHLGFDEELMRQITKLGFEKPTQIQCQALPCGLSGRDIVGVAKTGSGKTVSYLWPLLIHILDQRELEKNEGPIGLILAPTRELCQQVYTESKRYAKIYNISVGALLGGENKHEQWKMLKAGVEILIATPGRLMEMIQKKATNLRRCTYVVIDEADKMFSMGFEKQIRSIMQQIRPDRQTLLFTATLKKKIQNLVMDVLRNPVTIKIGGENQANEDIRQEPIIFKDSNFKDQWILNNLNLCLQKGKVLIFVNHITNCNKLSELIKQRLYLEALVLHGDKIQSERTDIINKFKAAKNLLIATDVASRGLDIPEIKTVINYDLPQDTDTYIHRIGRTGRAGATDGTAYSLILMSESKFASDMLKVMEISGQPVPPNLEEVAMNDDQFKAQRLATKLGVDFAKGKDSSKLLKQALSRQRNTKHGLGYKQEDELSIKDQIKADVDQDIKKQKISQTQAPPPPLFDLEQLISQKDLLEQEEQKLLKEKEKAIQTQKIVREYQEQLLQTGKITQEQFNIQAQLQQLQINEKEIIFQQIQDQLQFVRIQIQQAQNQKSSITSNSSSSQQQQQQQNQPVQNQVPQRQSRESIMENFRDQMKKGMQQQFRSGFVSGGMLQKKK</sequence>
<feature type="compositionally biased region" description="Basic and acidic residues" evidence="8">
    <location>
        <begin position="9"/>
        <end position="19"/>
    </location>
</feature>
<dbReference type="PROSITE" id="PS51192">
    <property type="entry name" value="HELICASE_ATP_BIND_1"/>
    <property type="match status" value="1"/>
</dbReference>
<dbReference type="PANTHER" id="PTHR47958">
    <property type="entry name" value="ATP-DEPENDENT RNA HELICASE DBP3"/>
    <property type="match status" value="1"/>
</dbReference>
<evidence type="ECO:0000256" key="3">
    <source>
        <dbReference type="ARBA" id="ARBA00022801"/>
    </source>
</evidence>
<dbReference type="SUPFAM" id="SSF52540">
    <property type="entry name" value="P-loop containing nucleoside triphosphate hydrolases"/>
    <property type="match status" value="2"/>
</dbReference>
<dbReference type="Proteomes" id="UP000009168">
    <property type="component" value="Unassembled WGS sequence"/>
</dbReference>
<evidence type="ECO:0000256" key="4">
    <source>
        <dbReference type="ARBA" id="ARBA00022806"/>
    </source>
</evidence>
<dbReference type="InterPro" id="IPR011545">
    <property type="entry name" value="DEAD/DEAH_box_helicase_dom"/>
</dbReference>
<dbReference type="SMART" id="SM00490">
    <property type="entry name" value="HELICc"/>
    <property type="match status" value="1"/>
</dbReference>
<keyword evidence="5" id="KW-0067">ATP-binding</keyword>
<dbReference type="InterPro" id="IPR027417">
    <property type="entry name" value="P-loop_NTPase"/>
</dbReference>
<dbReference type="InterPro" id="IPR000629">
    <property type="entry name" value="RNA-helicase_DEAD-box_CS"/>
</dbReference>
<dbReference type="PROSITE" id="PS51194">
    <property type="entry name" value="HELICASE_CTER"/>
    <property type="match status" value="1"/>
</dbReference>
<dbReference type="GeneID" id="7829476"/>
<proteinExistence type="predicted"/>
<feature type="domain" description="Helicase ATP-binding" evidence="9">
    <location>
        <begin position="253"/>
        <end position="428"/>
    </location>
</feature>
<dbReference type="STRING" id="312017.I7M0X6"/>
<dbReference type="eggNOG" id="KOG3880">
    <property type="taxonomic scope" value="Eukaryota"/>
</dbReference>
<dbReference type="PROSITE" id="PS00039">
    <property type="entry name" value="DEAD_ATP_HELICASE"/>
    <property type="match status" value="1"/>
</dbReference>
<dbReference type="GO" id="GO:0016787">
    <property type="term" value="F:hydrolase activity"/>
    <property type="evidence" value="ECO:0007669"/>
    <property type="project" value="UniProtKB-KW"/>
</dbReference>
<dbReference type="EMBL" id="GG662740">
    <property type="protein sequence ID" value="EAR92897.2"/>
    <property type="molecule type" value="Genomic_DNA"/>
</dbReference>
<dbReference type="CDD" id="cd18787">
    <property type="entry name" value="SF2_C_DEAD"/>
    <property type="match status" value="1"/>
</dbReference>
<feature type="compositionally biased region" description="Basic and acidic residues" evidence="8">
    <location>
        <begin position="50"/>
        <end position="69"/>
    </location>
</feature>
<dbReference type="Pfam" id="PF00270">
    <property type="entry name" value="DEAD"/>
    <property type="match status" value="1"/>
</dbReference>
<keyword evidence="4 12" id="KW-0347">Helicase</keyword>
<dbReference type="InterPro" id="IPR014001">
    <property type="entry name" value="Helicase_ATP-bd"/>
</dbReference>
<keyword evidence="2" id="KW-0547">Nucleotide-binding</keyword>
<feature type="compositionally biased region" description="Acidic residues" evidence="8">
    <location>
        <begin position="128"/>
        <end position="140"/>
    </location>
</feature>
<dbReference type="RefSeq" id="XP_001013142.2">
    <property type="nucleotide sequence ID" value="XM_001013142.3"/>
</dbReference>
<name>I7M0X6_TETTS</name>
<dbReference type="KEGG" id="tet:TTHERM_00295100"/>
<dbReference type="GO" id="GO:0005524">
    <property type="term" value="F:ATP binding"/>
    <property type="evidence" value="ECO:0007669"/>
    <property type="project" value="UniProtKB-KW"/>
</dbReference>
<protein>
    <recommendedName>
        <fullName evidence="1">RNA helicase</fullName>
        <ecNumber evidence="1">3.6.4.13</ecNumber>
    </recommendedName>
</protein>
<accession>I7M0X6</accession>
<evidence type="ECO:0000259" key="11">
    <source>
        <dbReference type="PROSITE" id="PS51195"/>
    </source>
</evidence>
<evidence type="ECO:0000256" key="1">
    <source>
        <dbReference type="ARBA" id="ARBA00012552"/>
    </source>
</evidence>
<evidence type="ECO:0000259" key="9">
    <source>
        <dbReference type="PROSITE" id="PS51192"/>
    </source>
</evidence>
<dbReference type="Gene3D" id="3.40.50.300">
    <property type="entry name" value="P-loop containing nucleotide triphosphate hydrolases"/>
    <property type="match status" value="2"/>
</dbReference>
<dbReference type="GO" id="GO:0003724">
    <property type="term" value="F:RNA helicase activity"/>
    <property type="evidence" value="ECO:0007669"/>
    <property type="project" value="UniProtKB-EC"/>
</dbReference>
<evidence type="ECO:0000313" key="13">
    <source>
        <dbReference type="Proteomes" id="UP000009168"/>
    </source>
</evidence>
<feature type="coiled-coil region" evidence="7">
    <location>
        <begin position="685"/>
        <end position="715"/>
    </location>
</feature>
<feature type="region of interest" description="Disordered" evidence="8">
    <location>
        <begin position="1"/>
        <end position="149"/>
    </location>
</feature>
<dbReference type="EC" id="3.6.4.13" evidence="1"/>
<evidence type="ECO:0000256" key="6">
    <source>
        <dbReference type="PROSITE-ProRule" id="PRU00552"/>
    </source>
</evidence>
<dbReference type="AlphaFoldDB" id="I7M0X6"/>
<dbReference type="InParanoid" id="I7M0X6"/>
<evidence type="ECO:0000256" key="2">
    <source>
        <dbReference type="ARBA" id="ARBA00022741"/>
    </source>
</evidence>
<dbReference type="PROSITE" id="PS51195">
    <property type="entry name" value="Q_MOTIF"/>
    <property type="match status" value="1"/>
</dbReference>
<organism evidence="12 13">
    <name type="scientific">Tetrahymena thermophila (strain SB210)</name>
    <dbReference type="NCBI Taxonomy" id="312017"/>
    <lineage>
        <taxon>Eukaryota</taxon>
        <taxon>Sar</taxon>
        <taxon>Alveolata</taxon>
        <taxon>Ciliophora</taxon>
        <taxon>Intramacronucleata</taxon>
        <taxon>Oligohymenophorea</taxon>
        <taxon>Hymenostomatida</taxon>
        <taxon>Tetrahymenina</taxon>
        <taxon>Tetrahymenidae</taxon>
        <taxon>Tetrahymena</taxon>
    </lineage>
</organism>
<keyword evidence="7" id="KW-0175">Coiled coil</keyword>
<dbReference type="eggNOG" id="KOG0339">
    <property type="taxonomic scope" value="Eukaryota"/>
</dbReference>
<evidence type="ECO:0000313" key="12">
    <source>
        <dbReference type="EMBL" id="EAR92897.2"/>
    </source>
</evidence>
<dbReference type="InterPro" id="IPR014014">
    <property type="entry name" value="RNA_helicase_DEAD_Q_motif"/>
</dbReference>
<dbReference type="OrthoDB" id="196131at2759"/>
<dbReference type="SMART" id="SM00487">
    <property type="entry name" value="DEXDc"/>
    <property type="match status" value="1"/>
</dbReference>
<gene>
    <name evidence="12" type="ORF">TTHERM_00295100</name>
</gene>
<feature type="compositionally biased region" description="Basic and acidic residues" evidence="8">
    <location>
        <begin position="90"/>
        <end position="109"/>
    </location>
</feature>
<evidence type="ECO:0000256" key="5">
    <source>
        <dbReference type="ARBA" id="ARBA00022840"/>
    </source>
</evidence>
<evidence type="ECO:0000256" key="7">
    <source>
        <dbReference type="SAM" id="Coils"/>
    </source>
</evidence>
<dbReference type="Pfam" id="PF00271">
    <property type="entry name" value="Helicase_C"/>
    <property type="match status" value="1"/>
</dbReference>
<evidence type="ECO:0000259" key="10">
    <source>
        <dbReference type="PROSITE" id="PS51194"/>
    </source>
</evidence>
<dbReference type="GO" id="GO:0003676">
    <property type="term" value="F:nucleic acid binding"/>
    <property type="evidence" value="ECO:0007669"/>
    <property type="project" value="InterPro"/>
</dbReference>
<feature type="short sequence motif" description="Q motif" evidence="6">
    <location>
        <begin position="222"/>
        <end position="250"/>
    </location>
</feature>
<feature type="domain" description="Helicase C-terminal" evidence="10">
    <location>
        <begin position="457"/>
        <end position="602"/>
    </location>
</feature>
<feature type="compositionally biased region" description="Basic and acidic residues" evidence="8">
    <location>
        <begin position="802"/>
        <end position="816"/>
    </location>
</feature>
<dbReference type="InterPro" id="IPR001650">
    <property type="entry name" value="Helicase_C-like"/>
</dbReference>
<feature type="region of interest" description="Disordered" evidence="8">
    <location>
        <begin position="773"/>
        <end position="837"/>
    </location>
</feature>
<reference evidence="13" key="1">
    <citation type="journal article" date="2006" name="PLoS Biol.">
        <title>Macronuclear genome sequence of the ciliate Tetrahymena thermophila, a model eukaryote.</title>
        <authorList>
            <person name="Eisen J.A."/>
            <person name="Coyne R.S."/>
            <person name="Wu M."/>
            <person name="Wu D."/>
            <person name="Thiagarajan M."/>
            <person name="Wortman J.R."/>
            <person name="Badger J.H."/>
            <person name="Ren Q."/>
            <person name="Amedeo P."/>
            <person name="Jones K.M."/>
            <person name="Tallon L.J."/>
            <person name="Delcher A.L."/>
            <person name="Salzberg S.L."/>
            <person name="Silva J.C."/>
            <person name="Haas B.J."/>
            <person name="Majoros W.H."/>
            <person name="Farzad M."/>
            <person name="Carlton J.M."/>
            <person name="Smith R.K. Jr."/>
            <person name="Garg J."/>
            <person name="Pearlman R.E."/>
            <person name="Karrer K.M."/>
            <person name="Sun L."/>
            <person name="Manning G."/>
            <person name="Elde N.C."/>
            <person name="Turkewitz A.P."/>
            <person name="Asai D.J."/>
            <person name="Wilkes D.E."/>
            <person name="Wang Y."/>
            <person name="Cai H."/>
            <person name="Collins K."/>
            <person name="Stewart B.A."/>
            <person name="Lee S.R."/>
            <person name="Wilamowska K."/>
            <person name="Weinberg Z."/>
            <person name="Ruzzo W.L."/>
            <person name="Wloga D."/>
            <person name="Gaertig J."/>
            <person name="Frankel J."/>
            <person name="Tsao C.-C."/>
            <person name="Gorovsky M.A."/>
            <person name="Keeling P.J."/>
            <person name="Waller R.F."/>
            <person name="Patron N.J."/>
            <person name="Cherry J.M."/>
            <person name="Stover N.A."/>
            <person name="Krieger C.J."/>
            <person name="del Toro C."/>
            <person name="Ryder H.F."/>
            <person name="Williamson S.C."/>
            <person name="Barbeau R.A."/>
            <person name="Hamilton E.P."/>
            <person name="Orias E."/>
        </authorList>
    </citation>
    <scope>NUCLEOTIDE SEQUENCE [LARGE SCALE GENOMIC DNA]</scope>
    <source>
        <strain evidence="13">SB210</strain>
    </source>
</reference>
<feature type="compositionally biased region" description="Low complexity" evidence="8">
    <location>
        <begin position="773"/>
        <end position="801"/>
    </location>
</feature>